<keyword evidence="1" id="KW-0175">Coiled coil</keyword>
<reference evidence="5" key="1">
    <citation type="submission" date="2012-01" db="EMBL/GenBank/DDBJ databases">
        <authorList>
            <person name="Walter R."/>
            <person name="Schartl M."/>
            <person name="Warren W."/>
        </authorList>
    </citation>
    <scope>NUCLEOTIDE SEQUENCE [LARGE SCALE GENOMIC DNA]</scope>
    <source>
        <strain evidence="5">JP 163 A</strain>
    </source>
</reference>
<feature type="compositionally biased region" description="Basic and acidic residues" evidence="2">
    <location>
        <begin position="1061"/>
        <end position="1070"/>
    </location>
</feature>
<dbReference type="Pfam" id="PF25817">
    <property type="entry name" value="ICE1_C"/>
    <property type="match status" value="1"/>
</dbReference>
<feature type="compositionally biased region" description="Polar residues" evidence="2">
    <location>
        <begin position="826"/>
        <end position="847"/>
    </location>
</feature>
<feature type="compositionally biased region" description="Low complexity" evidence="2">
    <location>
        <begin position="987"/>
        <end position="1002"/>
    </location>
</feature>
<dbReference type="CTD" id="23379"/>
<feature type="region of interest" description="Disordered" evidence="2">
    <location>
        <begin position="389"/>
        <end position="449"/>
    </location>
</feature>
<evidence type="ECO:0000259" key="3">
    <source>
        <dbReference type="Pfam" id="PF25817"/>
    </source>
</evidence>
<dbReference type="InterPro" id="IPR057881">
    <property type="entry name" value="ICE1_C"/>
</dbReference>
<feature type="region of interest" description="Disordered" evidence="2">
    <location>
        <begin position="671"/>
        <end position="759"/>
    </location>
</feature>
<feature type="compositionally biased region" description="Basic and acidic residues" evidence="2">
    <location>
        <begin position="410"/>
        <end position="420"/>
    </location>
</feature>
<dbReference type="OMA" id="KIENQCF"/>
<feature type="compositionally biased region" description="Polar residues" evidence="2">
    <location>
        <begin position="1072"/>
        <end position="1090"/>
    </location>
</feature>
<feature type="compositionally biased region" description="Polar residues" evidence="2">
    <location>
        <begin position="958"/>
        <end position="969"/>
    </location>
</feature>
<dbReference type="KEGG" id="xma:102231108"/>
<keyword evidence="5" id="KW-1185">Reference proteome</keyword>
<evidence type="ECO:0000313" key="4">
    <source>
        <dbReference type="Ensembl" id="ENSXMAP00000013866.1"/>
    </source>
</evidence>
<reference evidence="5" key="2">
    <citation type="journal article" date="2013" name="Nat. Genet.">
        <title>The genome of the platyfish, Xiphophorus maculatus, provides insights into evolutionary adaptation and several complex traits.</title>
        <authorList>
            <person name="Schartl M."/>
            <person name="Walter R.B."/>
            <person name="Shen Y."/>
            <person name="Garcia T."/>
            <person name="Catchen J."/>
            <person name="Amores A."/>
            <person name="Braasch I."/>
            <person name="Chalopin D."/>
            <person name="Volff J.N."/>
            <person name="Lesch K.P."/>
            <person name="Bisazza A."/>
            <person name="Minx P."/>
            <person name="Hillier L."/>
            <person name="Wilson R.K."/>
            <person name="Fuerstenberg S."/>
            <person name="Boore J."/>
            <person name="Searle S."/>
            <person name="Postlethwait J.H."/>
            <person name="Warren W.C."/>
        </authorList>
    </citation>
    <scope>NUCLEOTIDE SEQUENCE [LARGE SCALE GENOMIC DNA]</scope>
    <source>
        <strain evidence="5">JP 163 A</strain>
    </source>
</reference>
<feature type="region of interest" description="Disordered" evidence="2">
    <location>
        <begin position="270"/>
        <end position="307"/>
    </location>
</feature>
<protein>
    <submittedName>
        <fullName evidence="4">Interactor of little elongation complex ELL subunit 1</fullName>
    </submittedName>
</protein>
<feature type="region of interest" description="Disordered" evidence="2">
    <location>
        <begin position="818"/>
        <end position="1006"/>
    </location>
</feature>
<organism evidence="4 5">
    <name type="scientific">Xiphophorus maculatus</name>
    <name type="common">Southern platyfish</name>
    <name type="synonym">Platypoecilus maculatus</name>
    <dbReference type="NCBI Taxonomy" id="8083"/>
    <lineage>
        <taxon>Eukaryota</taxon>
        <taxon>Metazoa</taxon>
        <taxon>Chordata</taxon>
        <taxon>Craniata</taxon>
        <taxon>Vertebrata</taxon>
        <taxon>Euteleostomi</taxon>
        <taxon>Actinopterygii</taxon>
        <taxon>Neopterygii</taxon>
        <taxon>Teleostei</taxon>
        <taxon>Neoteleostei</taxon>
        <taxon>Acanthomorphata</taxon>
        <taxon>Ovalentaria</taxon>
        <taxon>Atherinomorphae</taxon>
        <taxon>Cyprinodontiformes</taxon>
        <taxon>Poeciliidae</taxon>
        <taxon>Poeciliinae</taxon>
        <taxon>Xiphophorus</taxon>
    </lineage>
</organism>
<dbReference type="InParanoid" id="M4AHC2"/>
<dbReference type="HOGENOM" id="CLU_243911_0_0_1"/>
<sequence>MMPGDTQAKTAAIAADATVGSCQNCSVLHQSLTEYVASFLALKQKIAATDDSIRLREQLEELQMRLFTLEKKTADYESIQAELEEKTGALKAYEQLSEDMNKLKQEKSNVLTENETLRDELKCLKDLTETRGLENARVKREKAAVENDLLKTQASLKESQEQARNVDKLTKENAIMTNMKDSLENKVSVLKDSICKQNYQISQLTNEKILLERNLSDLQARLIKLERERCKDYRSSTTQTRAEPKVDKGKVRLLLQSLWECVDSEHEQSSNISMSPEFGYRRALPPSPQTKLQANERQMSTSASETIRVSTGLHVETKSALTKLKPCPRVQDSCKHQASTHHLNQDNTLKKSKESPKKNKNNESSPIKDNLYVSIDEIRDFLKPLPPCISPLSESDTSVEDGAAPTISPKEMDGEEKNDSPELSEDVQLPKQDQPSSSKTSPLHLNSPKSLSLYKKDNVDILEHISDKKDIGHCGLGGSAELNESSNKAHKNNSSLKNVFPPKLPQSLLLLSNVSEEALSLPDEDMEHSHSENSNNQSTDICDTGTVFEKAKENNSDTAIKMDVDMSPGDIPDVTTVVTDGERDATANSGEAENEQCVAQFKSKESLIDTSVTDNQKGHVDSCQDSANLTASGALCKDSEMPEESPPSSSDSMSCVLNKNLEEGMEVDAGVHCSGENEGNAVQVPREVDVTASPSDLNVRDKPLSPKESPVLNREVEGSRSDLEHEKANSIAPSPKDFDKEETKSTNTPDSASSLSPEKITVDCKSLEDKMHSVCRQLSPSCRLSQVKLLPVETDPNTEKANDKKKVAKNKLLTSEKEIVNKLHSDPTTSSHKISSATKEQNQSLETFTPVHEQPDLHTNGEENVTPVGSPTATQTPESISHLLSEMGPPLPPVLTPITTPPKAVKPINPSHAIGKLSFPSPMDSSASTTPVKFLSTPNSQQLSYSSSLTSPTHPNGVPSSPLQFSSATPKHALPVPGRLPAKAVNSSPSSSTSPPQEKSMSILNTMDPGSSACTWTLNILKGNVNLSMCSSENLVLPKTTDNQRSGFKTISSASTAFTKTETRGEKRPAGDSSQSKNSKFPKLDSSSADVTDKQESSFSLHSGNEAASSSTVAKDQKKSSTASPCIEFEEPAEQDLIVDYLNKVKKQCFDLLPVVQSHLYVGNLPKKPILREEEKEVISGICRRSLLQVDEMIVAILTKLKAEKNALCLNYLQALCRVYIGICRQKKYWEKARILAYSILVEDFPDSAKLVLFMVTTWPNVLSHSSLLCQAIHVITQLKAPEGLLGCLSAFLGWEKNPPCDLDQLILRTLTELSSGNNRSFTKHMRYGEDLGAGAWEQIFTLHLLCSHKKWKWTYEHILGKELWPLMNAWVLQPRDQQEPVRDETVATVLRLIGRLGQLGLKEGSVSSLVTVANIINAFGRHGQAEGVPWTVQLAAIYCIYELSPCNPKQALDALAEWRGEASQNVPPAVASCINQIASICRNVRS</sequence>
<evidence type="ECO:0000313" key="5">
    <source>
        <dbReference type="Proteomes" id="UP000002852"/>
    </source>
</evidence>
<reference evidence="4" key="4">
    <citation type="submission" date="2025-09" db="UniProtKB">
        <authorList>
            <consortium name="Ensembl"/>
        </authorList>
    </citation>
    <scope>IDENTIFICATION</scope>
    <source>
        <strain evidence="4">JP 163 A</strain>
    </source>
</reference>
<dbReference type="Proteomes" id="UP000002852">
    <property type="component" value="Unassembled WGS sequence"/>
</dbReference>
<dbReference type="eggNOG" id="ENOG502QX8H">
    <property type="taxonomic scope" value="Eukaryota"/>
</dbReference>
<dbReference type="OrthoDB" id="2238957at2759"/>
<feature type="compositionally biased region" description="Polar residues" evidence="2">
    <location>
        <begin position="1039"/>
        <end position="1060"/>
    </location>
</feature>
<feature type="compositionally biased region" description="Polar residues" evidence="2">
    <location>
        <begin position="745"/>
        <end position="756"/>
    </location>
</feature>
<dbReference type="STRING" id="8083.ENSXMAP00000013866"/>
<feature type="domain" description="Little elongation complex subunit 1 C-terminal" evidence="3">
    <location>
        <begin position="1288"/>
        <end position="1478"/>
    </location>
</feature>
<feature type="compositionally biased region" description="Low complexity" evidence="2">
    <location>
        <begin position="936"/>
        <end position="952"/>
    </location>
</feature>
<feature type="compositionally biased region" description="Polar residues" evidence="2">
    <location>
        <begin position="1097"/>
        <end position="1116"/>
    </location>
</feature>
<reference evidence="4" key="3">
    <citation type="submission" date="2025-08" db="UniProtKB">
        <authorList>
            <consortium name="Ensembl"/>
        </authorList>
    </citation>
    <scope>IDENTIFICATION</scope>
    <source>
        <strain evidence="4">JP 163 A</strain>
    </source>
</reference>
<feature type="compositionally biased region" description="Polar residues" evidence="2">
    <location>
        <begin position="867"/>
        <end position="879"/>
    </location>
</feature>
<dbReference type="GeneID" id="102231108"/>
<feature type="region of interest" description="Disordered" evidence="2">
    <location>
        <begin position="636"/>
        <end position="655"/>
    </location>
</feature>
<name>M4AHC2_XIPMA</name>
<proteinExistence type="predicted"/>
<feature type="compositionally biased region" description="Basic and acidic residues" evidence="2">
    <location>
        <begin position="348"/>
        <end position="361"/>
    </location>
</feature>
<feature type="compositionally biased region" description="Polar residues" evidence="2">
    <location>
        <begin position="431"/>
        <end position="449"/>
    </location>
</feature>
<evidence type="ECO:0000256" key="2">
    <source>
        <dbReference type="SAM" id="MobiDB-lite"/>
    </source>
</evidence>
<feature type="coiled-coil region" evidence="1">
    <location>
        <begin position="52"/>
        <end position="228"/>
    </location>
</feature>
<dbReference type="PANTHER" id="PTHR11852:SF4">
    <property type="entry name" value="LITTLE ELONGATION COMPLEX SUBUNIT 1"/>
    <property type="match status" value="1"/>
</dbReference>
<feature type="compositionally biased region" description="Polar residues" evidence="2">
    <location>
        <begin position="289"/>
        <end position="307"/>
    </location>
</feature>
<feature type="region of interest" description="Disordered" evidence="2">
    <location>
        <begin position="332"/>
        <end position="368"/>
    </location>
</feature>
<dbReference type="GeneTree" id="ENSGT00950000183199"/>
<evidence type="ECO:0000256" key="1">
    <source>
        <dbReference type="SAM" id="Coils"/>
    </source>
</evidence>
<feature type="compositionally biased region" description="Basic and acidic residues" evidence="2">
    <location>
        <begin position="714"/>
        <end position="728"/>
    </location>
</feature>
<feature type="region of interest" description="Disordered" evidence="2">
    <location>
        <begin position="520"/>
        <end position="542"/>
    </location>
</feature>
<accession>M4AHC2</accession>
<feature type="region of interest" description="Disordered" evidence="2">
    <location>
        <begin position="1039"/>
        <end position="1116"/>
    </location>
</feature>
<dbReference type="Ensembl" id="ENSXMAT00000013883.2">
    <property type="protein sequence ID" value="ENSXMAP00000013866.1"/>
    <property type="gene ID" value="ENSXMAG00000013833.2"/>
</dbReference>
<dbReference type="RefSeq" id="XP_023185576.1">
    <property type="nucleotide sequence ID" value="XM_023329808.1"/>
</dbReference>
<dbReference type="PANTHER" id="PTHR11852">
    <property type="entry name" value="PLATELET-ACTIVATING FACTOR ACETYLHYDROLASE"/>
    <property type="match status" value="1"/>
</dbReference>
<feature type="compositionally biased region" description="Polar residues" evidence="2">
    <location>
        <begin position="336"/>
        <end position="347"/>
    </location>
</feature>